<sequence>MVVKHSSTSRSGVRRVISATVIIVGRIVVDVSQHKIQVRKERFRINRIALQISAILEFVKQTFLFRFAHVAFTNTSHLYYLYLCTPDTRKTPWDGCWEAFGMLPPDWLPTATTPPPCAPLTPDDTAPAVVPAVVVAELLDAILVGMPGGP</sequence>
<reference evidence="1" key="1">
    <citation type="submission" date="2022-08" db="UniProtKB">
        <authorList>
            <consortium name="EnsemblMetazoa"/>
        </authorList>
    </citation>
    <scope>IDENTIFICATION</scope>
</reference>
<accession>A0A8W7PK28</accession>
<dbReference type="AlphaFoldDB" id="A0A8W7PK28"/>
<proteinExistence type="predicted"/>
<protein>
    <submittedName>
        <fullName evidence="1">Uncharacterized protein</fullName>
    </submittedName>
</protein>
<evidence type="ECO:0000313" key="1">
    <source>
        <dbReference type="EnsemblMetazoa" id="ACOM033206-PA.1"/>
    </source>
</evidence>
<dbReference type="EnsemblMetazoa" id="ACOM033206-RA">
    <property type="protein sequence ID" value="ACOM033206-PA.1"/>
    <property type="gene ID" value="ACOM033206"/>
</dbReference>
<dbReference type="Proteomes" id="UP000075882">
    <property type="component" value="Unassembled WGS sequence"/>
</dbReference>
<name>A0A8W7PK28_ANOCL</name>
<organism evidence="1">
    <name type="scientific">Anopheles coluzzii</name>
    <name type="common">African malaria mosquito</name>
    <dbReference type="NCBI Taxonomy" id="1518534"/>
    <lineage>
        <taxon>Eukaryota</taxon>
        <taxon>Metazoa</taxon>
        <taxon>Ecdysozoa</taxon>
        <taxon>Arthropoda</taxon>
        <taxon>Hexapoda</taxon>
        <taxon>Insecta</taxon>
        <taxon>Pterygota</taxon>
        <taxon>Neoptera</taxon>
        <taxon>Endopterygota</taxon>
        <taxon>Diptera</taxon>
        <taxon>Nematocera</taxon>
        <taxon>Culicoidea</taxon>
        <taxon>Culicidae</taxon>
        <taxon>Anophelinae</taxon>
        <taxon>Anopheles</taxon>
    </lineage>
</organism>